<sequence length="1004" mass="113414">MAAPAPVQNTNSPLSCSRTLQDAIQTLNKLQSNSEVVKISSANRSALAPNSLPLTRKYLIRSGVSLEELDSLNVIHVAGTKGKGSTCAFIESMLRHSGLKTGFYSSPHLISVRERIRLEGKPLSPEKFAYYFFKVHDSLDGLKEQQNDMPFYFLFLTLMAFHVFLEEKVDVAVIEVGIGGLYDSTNIIRNPVVTAITSLGLDHQSILGDTVEEIALQKVGIMKTGVPAITVFNNKPTIQKVLENYAALMKCPLVKAPTIVEYLDQEKIDLGIRDPQVSKINAAVAVHAVNAFMANKFPEKLGADNCNNKIKPEFELGKPFTLQTWHFDGLRDCRWPGRFQRVQRNKGLWFNLDGAHTVESFSASLQWYSQITETNSIRVLVFHLTGTRNAEMLLQPFIVANIFDKVVFSPIMTSKIASPSSDNWSILDSKNDLRARCQSHADTWKTLEEKLDISDRRTEIHVCDSIEEAIQFSESCSKSSTVEVLVTGSLHLVGAFLDILDPTVCDRLQHPEVLSMSGKSRRGRPRKSEAVKEVKKSKLPSVKEFDRKSSQERETEKTPALYVTIKNCVLCETSLRDHKVPWTDDLKKRFDSFCTFVNLELDDRHSWDFKKENFPFCSNCSTVLDYLHILYNRLERLHTNVALGVRKIRRIVLRTRAGEGGKGGSDKFQNSLKSSKSLEYRVKFVRAQIMTAMNDDDSDDEDIILPTLVQDNIEETSQSMLLHFDEENKLPSSNDVAQSASTPRFEVIRIKADEEQAGAGNSTLVEATTDVTPSVNIPKSLQDAETQYNSSDIAMEETEMEGEVEFGVGISNSAEIESQEYYSCDEVDDEPIDEFQAFLEEQLEKRRKAAMQAGMLATRPVEKEFQKPTVKNVEEETETPVNQQFECGDDVQLCASGTMDFFEEKPEIIEIDLEDEVPNFHRRSRRSRKKRNYSNEECVQSSDAEDQDDDFDIDNRIMEEGSNSEDGTAKNNNEDKHLHRQRKKSRLSKISQSTRSGITIVRNY</sequence>
<keyword evidence="3" id="KW-0067">ATP-binding</keyword>
<organism evidence="6 7">
    <name type="scientific">Allacma fusca</name>
    <dbReference type="NCBI Taxonomy" id="39272"/>
    <lineage>
        <taxon>Eukaryota</taxon>
        <taxon>Metazoa</taxon>
        <taxon>Ecdysozoa</taxon>
        <taxon>Arthropoda</taxon>
        <taxon>Hexapoda</taxon>
        <taxon>Collembola</taxon>
        <taxon>Symphypleona</taxon>
        <taxon>Sminthuridae</taxon>
        <taxon>Allacma</taxon>
    </lineage>
</organism>
<dbReference type="Pfam" id="PF08245">
    <property type="entry name" value="Mur_ligase_M"/>
    <property type="match status" value="1"/>
</dbReference>
<reference evidence="6" key="1">
    <citation type="submission" date="2021-06" db="EMBL/GenBank/DDBJ databases">
        <authorList>
            <person name="Hodson N. C."/>
            <person name="Mongue J. A."/>
            <person name="Jaron S. K."/>
        </authorList>
    </citation>
    <scope>NUCLEOTIDE SEQUENCE</scope>
</reference>
<gene>
    <name evidence="6" type="ORF">AFUS01_LOCUS45268</name>
</gene>
<feature type="domain" description="Mur ligase central" evidence="5">
    <location>
        <begin position="77"/>
        <end position="250"/>
    </location>
</feature>
<dbReference type="InterPro" id="IPR001645">
    <property type="entry name" value="Folylpolyglutamate_synth"/>
</dbReference>
<dbReference type="InterPro" id="IPR013221">
    <property type="entry name" value="Mur_ligase_cen"/>
</dbReference>
<accession>A0A8J2LI38</accession>
<dbReference type="EMBL" id="CAJVCH010570820">
    <property type="protein sequence ID" value="CAG7835969.1"/>
    <property type="molecule type" value="Genomic_DNA"/>
</dbReference>
<feature type="compositionally biased region" description="Basic residues" evidence="4">
    <location>
        <begin position="978"/>
        <end position="987"/>
    </location>
</feature>
<evidence type="ECO:0000313" key="6">
    <source>
        <dbReference type="EMBL" id="CAG7835968.1"/>
    </source>
</evidence>
<feature type="compositionally biased region" description="Basic and acidic residues" evidence="4">
    <location>
        <begin position="526"/>
        <end position="535"/>
    </location>
</feature>
<dbReference type="AlphaFoldDB" id="A0A8J2LI38"/>
<dbReference type="OrthoDB" id="5212574at2759"/>
<evidence type="ECO:0000256" key="2">
    <source>
        <dbReference type="ARBA" id="ARBA00022741"/>
    </source>
</evidence>
<dbReference type="Proteomes" id="UP000708208">
    <property type="component" value="Unassembled WGS sequence"/>
</dbReference>
<keyword evidence="7" id="KW-1185">Reference proteome</keyword>
<dbReference type="GO" id="GO:0005524">
    <property type="term" value="F:ATP binding"/>
    <property type="evidence" value="ECO:0007669"/>
    <property type="project" value="UniProtKB-KW"/>
</dbReference>
<feature type="compositionally biased region" description="Acidic residues" evidence="4">
    <location>
        <begin position="943"/>
        <end position="952"/>
    </location>
</feature>
<dbReference type="GO" id="GO:0004326">
    <property type="term" value="F:tetrahydrofolylpolyglutamate synthase activity"/>
    <property type="evidence" value="ECO:0007669"/>
    <property type="project" value="InterPro"/>
</dbReference>
<keyword evidence="2" id="KW-0547">Nucleotide-binding</keyword>
<evidence type="ECO:0000259" key="5">
    <source>
        <dbReference type="Pfam" id="PF08245"/>
    </source>
</evidence>
<dbReference type="PANTHER" id="PTHR11136">
    <property type="entry name" value="FOLYLPOLYGLUTAMATE SYNTHASE-RELATED"/>
    <property type="match status" value="1"/>
</dbReference>
<dbReference type="PROSITE" id="PS01011">
    <property type="entry name" value="FOLYLPOLYGLU_SYNT_1"/>
    <property type="match status" value="1"/>
</dbReference>
<dbReference type="GO" id="GO:0005739">
    <property type="term" value="C:mitochondrion"/>
    <property type="evidence" value="ECO:0007669"/>
    <property type="project" value="TreeGrafter"/>
</dbReference>
<feature type="region of interest" description="Disordered" evidence="4">
    <location>
        <begin position="515"/>
        <end position="535"/>
    </location>
</feature>
<comment type="caution">
    <text evidence="6">The sequence shown here is derived from an EMBL/GenBank/DDBJ whole genome shotgun (WGS) entry which is preliminary data.</text>
</comment>
<dbReference type="GO" id="GO:0005829">
    <property type="term" value="C:cytosol"/>
    <property type="evidence" value="ECO:0007669"/>
    <property type="project" value="TreeGrafter"/>
</dbReference>
<feature type="compositionally biased region" description="Basic residues" evidence="4">
    <location>
        <begin position="921"/>
        <end position="932"/>
    </location>
</feature>
<evidence type="ECO:0000256" key="1">
    <source>
        <dbReference type="ARBA" id="ARBA00022598"/>
    </source>
</evidence>
<dbReference type="InterPro" id="IPR018109">
    <property type="entry name" value="Folylpolyglutamate_synth_CS"/>
</dbReference>
<keyword evidence="1" id="KW-0436">Ligase</keyword>
<protein>
    <recommendedName>
        <fullName evidence="5">Mur ligase central domain-containing protein</fullName>
    </recommendedName>
</protein>
<feature type="region of interest" description="Disordered" evidence="4">
    <location>
        <begin position="921"/>
        <end position="1004"/>
    </location>
</feature>
<feature type="compositionally biased region" description="Polar residues" evidence="4">
    <location>
        <begin position="988"/>
        <end position="997"/>
    </location>
</feature>
<name>A0A8J2LI38_9HEXA</name>
<evidence type="ECO:0000313" key="7">
    <source>
        <dbReference type="Proteomes" id="UP000708208"/>
    </source>
</evidence>
<dbReference type="NCBIfam" id="TIGR01499">
    <property type="entry name" value="folC"/>
    <property type="match status" value="1"/>
</dbReference>
<dbReference type="PROSITE" id="PS01012">
    <property type="entry name" value="FOLYLPOLYGLU_SYNT_2"/>
    <property type="match status" value="1"/>
</dbReference>
<evidence type="ECO:0000256" key="3">
    <source>
        <dbReference type="ARBA" id="ARBA00022840"/>
    </source>
</evidence>
<dbReference type="PANTHER" id="PTHR11136:SF5">
    <property type="entry name" value="FOLYLPOLYGLUTAMATE SYNTHASE, MITOCHONDRIAL"/>
    <property type="match status" value="1"/>
</dbReference>
<evidence type="ECO:0000256" key="4">
    <source>
        <dbReference type="SAM" id="MobiDB-lite"/>
    </source>
</evidence>
<proteinExistence type="predicted"/>
<dbReference type="EMBL" id="CAJVCH010570820">
    <property type="protein sequence ID" value="CAG7835968.1"/>
    <property type="molecule type" value="Genomic_DNA"/>
</dbReference>